<dbReference type="AlphaFoldDB" id="A0A3A4ZFG0"/>
<dbReference type="PANTHER" id="PTHR48111">
    <property type="entry name" value="REGULATOR OF RPOS"/>
    <property type="match status" value="1"/>
</dbReference>
<dbReference type="Gene3D" id="6.10.250.690">
    <property type="match status" value="1"/>
</dbReference>
<dbReference type="InterPro" id="IPR036388">
    <property type="entry name" value="WH-like_DNA-bd_sf"/>
</dbReference>
<dbReference type="InterPro" id="IPR039420">
    <property type="entry name" value="WalR-like"/>
</dbReference>
<dbReference type="EMBL" id="QZJF01000006">
    <property type="protein sequence ID" value="RJR27871.1"/>
    <property type="molecule type" value="Genomic_DNA"/>
</dbReference>
<name>A0A3A4ZFG0_UNCKA</name>
<dbReference type="Gene3D" id="1.10.10.10">
    <property type="entry name" value="Winged helix-like DNA-binding domain superfamily/Winged helix DNA-binding domain"/>
    <property type="match status" value="1"/>
</dbReference>
<dbReference type="Pfam" id="PF00072">
    <property type="entry name" value="Response_reg"/>
    <property type="match status" value="1"/>
</dbReference>
<gene>
    <name evidence="10" type="ORF">C4561_01120</name>
</gene>
<organism evidence="10 11">
    <name type="scientific">candidate division WWE3 bacterium</name>
    <dbReference type="NCBI Taxonomy" id="2053526"/>
    <lineage>
        <taxon>Bacteria</taxon>
        <taxon>Katanobacteria</taxon>
    </lineage>
</organism>
<feature type="modified residue" description="4-aspartylphosphate" evidence="6">
    <location>
        <position position="51"/>
    </location>
</feature>
<sequence length="225" mass="25583">MRILVVEDEYKIAGAIKRGLEQESYSVDIANDGIEGYDVASTEEYDVIILDVMMPGMDGIELCSKLRKDGNKTPVLMLTARNELDDKITGLNSGADDYLTKPFAFEELLARVKALLRRPVQALDNVLTCGDLELDNISYRVSRRGKEINLSKREFALLEYLLRNKNRTLGKEQIMSHVWDYDSDILPNTVEQYIGYLRTKIDKNFKGSVKLIKTIRGFGYSISDQ</sequence>
<dbReference type="PANTHER" id="PTHR48111:SF22">
    <property type="entry name" value="REGULATOR OF RPOS"/>
    <property type="match status" value="1"/>
</dbReference>
<feature type="domain" description="Response regulatory" evidence="8">
    <location>
        <begin position="2"/>
        <end position="116"/>
    </location>
</feature>
<evidence type="ECO:0000313" key="11">
    <source>
        <dbReference type="Proteomes" id="UP000265540"/>
    </source>
</evidence>
<dbReference type="InterPro" id="IPR001867">
    <property type="entry name" value="OmpR/PhoB-type_DNA-bd"/>
</dbReference>
<feature type="domain" description="OmpR/PhoB-type" evidence="9">
    <location>
        <begin position="124"/>
        <end position="224"/>
    </location>
</feature>
<accession>A0A3A4ZFG0</accession>
<evidence type="ECO:0000256" key="2">
    <source>
        <dbReference type="ARBA" id="ARBA00023012"/>
    </source>
</evidence>
<dbReference type="GO" id="GO:0032993">
    <property type="term" value="C:protein-DNA complex"/>
    <property type="evidence" value="ECO:0007669"/>
    <property type="project" value="TreeGrafter"/>
</dbReference>
<evidence type="ECO:0000256" key="7">
    <source>
        <dbReference type="PROSITE-ProRule" id="PRU01091"/>
    </source>
</evidence>
<dbReference type="SMART" id="SM00862">
    <property type="entry name" value="Trans_reg_C"/>
    <property type="match status" value="1"/>
</dbReference>
<dbReference type="InterPro" id="IPR001789">
    <property type="entry name" value="Sig_transdc_resp-reg_receiver"/>
</dbReference>
<keyword evidence="1 6" id="KW-0597">Phosphoprotein</keyword>
<dbReference type="GO" id="GO:0005829">
    <property type="term" value="C:cytosol"/>
    <property type="evidence" value="ECO:0007669"/>
    <property type="project" value="TreeGrafter"/>
</dbReference>
<evidence type="ECO:0000259" key="8">
    <source>
        <dbReference type="PROSITE" id="PS50110"/>
    </source>
</evidence>
<comment type="caution">
    <text evidence="10">The sequence shown here is derived from an EMBL/GenBank/DDBJ whole genome shotgun (WGS) entry which is preliminary data.</text>
</comment>
<protein>
    <submittedName>
        <fullName evidence="10">DNA-binding response regulator</fullName>
    </submittedName>
</protein>
<evidence type="ECO:0000256" key="6">
    <source>
        <dbReference type="PROSITE-ProRule" id="PRU00169"/>
    </source>
</evidence>
<dbReference type="Proteomes" id="UP000265540">
    <property type="component" value="Unassembled WGS sequence"/>
</dbReference>
<evidence type="ECO:0000313" key="10">
    <source>
        <dbReference type="EMBL" id="RJR27871.1"/>
    </source>
</evidence>
<evidence type="ECO:0000256" key="3">
    <source>
        <dbReference type="ARBA" id="ARBA00023015"/>
    </source>
</evidence>
<keyword evidence="3" id="KW-0805">Transcription regulation</keyword>
<dbReference type="CDD" id="cd00383">
    <property type="entry name" value="trans_reg_C"/>
    <property type="match status" value="1"/>
</dbReference>
<keyword evidence="4 7" id="KW-0238">DNA-binding</keyword>
<feature type="DNA-binding region" description="OmpR/PhoB-type" evidence="7">
    <location>
        <begin position="124"/>
        <end position="224"/>
    </location>
</feature>
<dbReference type="Gene3D" id="3.40.50.2300">
    <property type="match status" value="1"/>
</dbReference>
<evidence type="ECO:0000256" key="5">
    <source>
        <dbReference type="ARBA" id="ARBA00023163"/>
    </source>
</evidence>
<dbReference type="SMART" id="SM00448">
    <property type="entry name" value="REC"/>
    <property type="match status" value="1"/>
</dbReference>
<dbReference type="SUPFAM" id="SSF52172">
    <property type="entry name" value="CheY-like"/>
    <property type="match status" value="1"/>
</dbReference>
<keyword evidence="5" id="KW-0804">Transcription</keyword>
<dbReference type="Pfam" id="PF00486">
    <property type="entry name" value="Trans_reg_C"/>
    <property type="match status" value="1"/>
</dbReference>
<evidence type="ECO:0000259" key="9">
    <source>
        <dbReference type="PROSITE" id="PS51755"/>
    </source>
</evidence>
<dbReference type="GO" id="GO:0000976">
    <property type="term" value="F:transcription cis-regulatory region binding"/>
    <property type="evidence" value="ECO:0007669"/>
    <property type="project" value="TreeGrafter"/>
</dbReference>
<dbReference type="CDD" id="cd19935">
    <property type="entry name" value="REC_OmpR_CusR-like"/>
    <property type="match status" value="1"/>
</dbReference>
<dbReference type="FunFam" id="3.40.50.2300:FF:000001">
    <property type="entry name" value="DNA-binding response regulator PhoB"/>
    <property type="match status" value="1"/>
</dbReference>
<dbReference type="PROSITE" id="PS51755">
    <property type="entry name" value="OMPR_PHOB"/>
    <property type="match status" value="1"/>
</dbReference>
<proteinExistence type="predicted"/>
<reference evidence="10 11" key="1">
    <citation type="journal article" date="2017" name="ISME J.">
        <title>Energy and carbon metabolisms in a deep terrestrial subsurface fluid microbial community.</title>
        <authorList>
            <person name="Momper L."/>
            <person name="Jungbluth S.P."/>
            <person name="Lee M.D."/>
            <person name="Amend J.P."/>
        </authorList>
    </citation>
    <scope>NUCLEOTIDE SEQUENCE [LARGE SCALE GENOMIC DNA]</scope>
    <source>
        <strain evidence="10">SURF_46</strain>
    </source>
</reference>
<keyword evidence="2" id="KW-0902">Two-component regulatory system</keyword>
<dbReference type="PROSITE" id="PS50110">
    <property type="entry name" value="RESPONSE_REGULATORY"/>
    <property type="match status" value="1"/>
</dbReference>
<dbReference type="InterPro" id="IPR011006">
    <property type="entry name" value="CheY-like_superfamily"/>
</dbReference>
<evidence type="ECO:0000256" key="4">
    <source>
        <dbReference type="ARBA" id="ARBA00023125"/>
    </source>
</evidence>
<dbReference type="GO" id="GO:0006355">
    <property type="term" value="P:regulation of DNA-templated transcription"/>
    <property type="evidence" value="ECO:0007669"/>
    <property type="project" value="InterPro"/>
</dbReference>
<dbReference type="GO" id="GO:0000156">
    <property type="term" value="F:phosphorelay response regulator activity"/>
    <property type="evidence" value="ECO:0007669"/>
    <property type="project" value="TreeGrafter"/>
</dbReference>
<dbReference type="FunFam" id="1.10.10.10:FF:000005">
    <property type="entry name" value="Two-component system response regulator"/>
    <property type="match status" value="1"/>
</dbReference>
<evidence type="ECO:0000256" key="1">
    <source>
        <dbReference type="ARBA" id="ARBA00022553"/>
    </source>
</evidence>